<name>A0AAD5QWZ8_PARTN</name>
<evidence type="ECO:0000313" key="2">
    <source>
        <dbReference type="Proteomes" id="UP001196413"/>
    </source>
</evidence>
<dbReference type="EMBL" id="JAHQIW010005041">
    <property type="protein sequence ID" value="KAJ1364707.1"/>
    <property type="molecule type" value="Genomic_DNA"/>
</dbReference>
<accession>A0AAD5QWZ8</accession>
<reference evidence="1" key="1">
    <citation type="submission" date="2021-06" db="EMBL/GenBank/DDBJ databases">
        <title>Parelaphostrongylus tenuis whole genome reference sequence.</title>
        <authorList>
            <person name="Garwood T.J."/>
            <person name="Larsen P.A."/>
            <person name="Fountain-Jones N.M."/>
            <person name="Garbe J.R."/>
            <person name="Macchietto M.G."/>
            <person name="Kania S.A."/>
            <person name="Gerhold R.W."/>
            <person name="Richards J.E."/>
            <person name="Wolf T.M."/>
        </authorList>
    </citation>
    <scope>NUCLEOTIDE SEQUENCE</scope>
    <source>
        <strain evidence="1">MNPRO001-30</strain>
        <tissue evidence="1">Meninges</tissue>
    </source>
</reference>
<gene>
    <name evidence="1" type="ORF">KIN20_024854</name>
</gene>
<proteinExistence type="predicted"/>
<evidence type="ECO:0000313" key="1">
    <source>
        <dbReference type="EMBL" id="KAJ1364707.1"/>
    </source>
</evidence>
<dbReference type="Proteomes" id="UP001196413">
    <property type="component" value="Unassembled WGS sequence"/>
</dbReference>
<dbReference type="AlphaFoldDB" id="A0AAD5QWZ8"/>
<organism evidence="1 2">
    <name type="scientific">Parelaphostrongylus tenuis</name>
    <name type="common">Meningeal worm</name>
    <dbReference type="NCBI Taxonomy" id="148309"/>
    <lineage>
        <taxon>Eukaryota</taxon>
        <taxon>Metazoa</taxon>
        <taxon>Ecdysozoa</taxon>
        <taxon>Nematoda</taxon>
        <taxon>Chromadorea</taxon>
        <taxon>Rhabditida</taxon>
        <taxon>Rhabditina</taxon>
        <taxon>Rhabditomorpha</taxon>
        <taxon>Strongyloidea</taxon>
        <taxon>Metastrongylidae</taxon>
        <taxon>Parelaphostrongylus</taxon>
    </lineage>
</organism>
<keyword evidence="2" id="KW-1185">Reference proteome</keyword>
<comment type="caution">
    <text evidence="1">The sequence shown here is derived from an EMBL/GenBank/DDBJ whole genome shotgun (WGS) entry which is preliminary data.</text>
</comment>
<sequence length="61" mass="6826">MWTAEPANSTAGHHNATQFHHLLEICQKSLHESGLCKVHNLPDIAYVRTVVDNEVSRMGTE</sequence>
<protein>
    <submittedName>
        <fullName evidence="1">Uncharacterized protein</fullName>
    </submittedName>
</protein>